<comment type="function">
    <text evidence="8">Catalyzes the synthesis of beta-nicotinate D-ribonucleotide from nicotinate and 5-phospho-D-ribose 1-phosphate at the expense of ATP.</text>
</comment>
<dbReference type="InterPro" id="IPR007229">
    <property type="entry name" value="Nic_PRibTrfase-Fam"/>
</dbReference>
<dbReference type="EC" id="6.3.4.21" evidence="3 8"/>
<dbReference type="SUPFAM" id="SSF51690">
    <property type="entry name" value="Nicotinate/Quinolinate PRTase C-terminal domain-like"/>
    <property type="match status" value="1"/>
</dbReference>
<evidence type="ECO:0000256" key="7">
    <source>
        <dbReference type="ARBA" id="ARBA00048668"/>
    </source>
</evidence>
<keyword evidence="12" id="KW-1185">Reference proteome</keyword>
<feature type="domain" description="Nicotinate/nicotinamide phosphoribosyltransferase" evidence="9">
    <location>
        <begin position="170"/>
        <end position="422"/>
    </location>
</feature>
<dbReference type="GO" id="GO:0005829">
    <property type="term" value="C:cytosol"/>
    <property type="evidence" value="ECO:0007669"/>
    <property type="project" value="TreeGrafter"/>
</dbReference>
<evidence type="ECO:0000256" key="5">
    <source>
        <dbReference type="ARBA" id="ARBA00022598"/>
    </source>
</evidence>
<dbReference type="Pfam" id="PF04095">
    <property type="entry name" value="NAPRTase"/>
    <property type="match status" value="1"/>
</dbReference>
<dbReference type="Proteomes" id="UP001220961">
    <property type="component" value="Chromosome 7"/>
</dbReference>
<comment type="similarity">
    <text evidence="2 8">Belongs to the NAPRTase family.</text>
</comment>
<evidence type="ECO:0000256" key="8">
    <source>
        <dbReference type="RuleBase" id="RU003838"/>
    </source>
</evidence>
<keyword evidence="11" id="KW-0808">Transferase</keyword>
<dbReference type="InterPro" id="IPR040727">
    <property type="entry name" value="NAPRTase_N"/>
</dbReference>
<evidence type="ECO:0000313" key="11">
    <source>
        <dbReference type="EMBL" id="WFD21027.1"/>
    </source>
</evidence>
<dbReference type="EMBL" id="CP119914">
    <property type="protein sequence ID" value="WFD21027.1"/>
    <property type="molecule type" value="Genomic_DNA"/>
</dbReference>
<keyword evidence="6 8" id="KW-0662">Pyridine nucleotide biosynthesis</keyword>
<dbReference type="InterPro" id="IPR041525">
    <property type="entry name" value="N/Namide_PRibTrfase"/>
</dbReference>
<dbReference type="Pfam" id="PF17767">
    <property type="entry name" value="NAPRTase_N"/>
    <property type="match status" value="1"/>
</dbReference>
<dbReference type="Gene3D" id="3.20.140.10">
    <property type="entry name" value="nicotinate phosphoribosyltransferase"/>
    <property type="match status" value="1"/>
</dbReference>
<comment type="pathway">
    <text evidence="1 8">Cofactor biosynthesis; NAD(+) biosynthesis; nicotinate D-ribonucleotide from nicotinate: step 1/1.</text>
</comment>
<sequence>MPRIALTSLLDTDLYKLTMQQAVLQNFPTAEVTYRLTVRSPDALFTEACVEAIKGGIEHLGTLRFTPEELDWLRQTCPFFREPYLCFLQQFQLRPAEQVRLTYTPVTAKQGTIEIEIAGLWRDVILYEVPIMAIISEAYFAVCDADWTVDGQRERAYAKGQELFQRGIMLSEFGTRRRRSFVAHDVILAGLMQAHSEAVASGEATGRLLGTSNVLLARKYGLAPNGTIAHEWTMGIAALLGYDQSNRKALELWEQVYSPPAYTPTTPGNNLTIALTDTFSTKVFWEDLLSDEHGKEILRRWRGLRQDSGDSAAFVEHAVATYREIGVDPATKLIVFSDALTVPRCLALQALAQQHGIQAGFGVGTHMTNDFVRVSDGSPSEALNLVIKLYSINGHPAVKISDDLTKNTGDKDEIAMVKRRFGLDGGEHIEDA</sequence>
<evidence type="ECO:0000259" key="9">
    <source>
        <dbReference type="Pfam" id="PF04095"/>
    </source>
</evidence>
<evidence type="ECO:0000259" key="10">
    <source>
        <dbReference type="Pfam" id="PF17767"/>
    </source>
</evidence>
<dbReference type="NCBIfam" id="TIGR01514">
    <property type="entry name" value="NAPRTase"/>
    <property type="match status" value="1"/>
</dbReference>
<comment type="PTM">
    <text evidence="8">Transiently phosphorylated on a His residue during the reaction cycle. Phosphorylation strongly increases the affinity for substrates and increases the rate of nicotinate D-ribonucleotide production. Dephosphorylation regenerates the low-affinity form of the enzyme, leading to product release.</text>
</comment>
<dbReference type="InterPro" id="IPR036068">
    <property type="entry name" value="Nicotinate_pribotase-like_C"/>
</dbReference>
<dbReference type="PANTHER" id="PTHR11098:SF1">
    <property type="entry name" value="NICOTINATE PHOSPHORIBOSYLTRANSFERASE"/>
    <property type="match status" value="1"/>
</dbReference>
<feature type="domain" description="Nicotinate phosphoribosyltransferase N-terminal" evidence="10">
    <location>
        <begin position="10"/>
        <end position="136"/>
    </location>
</feature>
<keyword evidence="4" id="KW-0597">Phosphoprotein</keyword>
<accession>A0AAF0E770</accession>
<gene>
    <name evidence="11" type="primary">NPT1</name>
    <name evidence="11" type="ORF">MCAP1_003282</name>
</gene>
<dbReference type="InterPro" id="IPR006406">
    <property type="entry name" value="Nic_PRibTrfase"/>
</dbReference>
<evidence type="ECO:0000256" key="1">
    <source>
        <dbReference type="ARBA" id="ARBA00004952"/>
    </source>
</evidence>
<dbReference type="SUPFAM" id="SSF54675">
    <property type="entry name" value="Nicotinate/Quinolinate PRTase N-terminal domain-like"/>
    <property type="match status" value="1"/>
</dbReference>
<dbReference type="GO" id="GO:0016757">
    <property type="term" value="F:glycosyltransferase activity"/>
    <property type="evidence" value="ECO:0007669"/>
    <property type="project" value="UniProtKB-KW"/>
</dbReference>
<proteinExistence type="inferred from homology"/>
<dbReference type="PANTHER" id="PTHR11098">
    <property type="entry name" value="NICOTINATE PHOSPHORIBOSYLTRANSFERASE"/>
    <property type="match status" value="1"/>
</dbReference>
<keyword evidence="5 8" id="KW-0436">Ligase</keyword>
<dbReference type="GO" id="GO:0034355">
    <property type="term" value="P:NAD+ biosynthetic process via the salvage pathway"/>
    <property type="evidence" value="ECO:0007669"/>
    <property type="project" value="TreeGrafter"/>
</dbReference>
<protein>
    <recommendedName>
        <fullName evidence="3 8">Nicotinate phosphoribosyltransferase</fullName>
        <ecNumber evidence="3 8">6.3.4.21</ecNumber>
    </recommendedName>
</protein>
<dbReference type="GO" id="GO:0004516">
    <property type="term" value="F:nicotinate phosphoribosyltransferase activity"/>
    <property type="evidence" value="ECO:0007669"/>
    <property type="project" value="UniProtKB-UniRule"/>
</dbReference>
<comment type="catalytic activity">
    <reaction evidence="7 8">
        <text>5-phospho-alpha-D-ribose 1-diphosphate + nicotinate + ATP + H2O = nicotinate beta-D-ribonucleotide + ADP + phosphate + diphosphate</text>
        <dbReference type="Rhea" id="RHEA:36163"/>
        <dbReference type="ChEBI" id="CHEBI:15377"/>
        <dbReference type="ChEBI" id="CHEBI:30616"/>
        <dbReference type="ChEBI" id="CHEBI:32544"/>
        <dbReference type="ChEBI" id="CHEBI:33019"/>
        <dbReference type="ChEBI" id="CHEBI:43474"/>
        <dbReference type="ChEBI" id="CHEBI:57502"/>
        <dbReference type="ChEBI" id="CHEBI:58017"/>
        <dbReference type="ChEBI" id="CHEBI:456216"/>
        <dbReference type="EC" id="6.3.4.21"/>
    </reaction>
</comment>
<name>A0AAF0E770_9BASI</name>
<evidence type="ECO:0000256" key="4">
    <source>
        <dbReference type="ARBA" id="ARBA00022553"/>
    </source>
</evidence>
<dbReference type="AlphaFoldDB" id="A0AAF0E770"/>
<evidence type="ECO:0000256" key="3">
    <source>
        <dbReference type="ARBA" id="ARBA00013236"/>
    </source>
</evidence>
<evidence type="ECO:0000256" key="6">
    <source>
        <dbReference type="ARBA" id="ARBA00022642"/>
    </source>
</evidence>
<organism evidence="11 12">
    <name type="scientific">Malassezia caprae</name>
    <dbReference type="NCBI Taxonomy" id="1381934"/>
    <lineage>
        <taxon>Eukaryota</taxon>
        <taxon>Fungi</taxon>
        <taxon>Dikarya</taxon>
        <taxon>Basidiomycota</taxon>
        <taxon>Ustilaginomycotina</taxon>
        <taxon>Malasseziomycetes</taxon>
        <taxon>Malasseziales</taxon>
        <taxon>Malasseziaceae</taxon>
        <taxon>Malassezia</taxon>
    </lineage>
</organism>
<evidence type="ECO:0000313" key="12">
    <source>
        <dbReference type="Proteomes" id="UP001220961"/>
    </source>
</evidence>
<dbReference type="PIRSF" id="PIRSF000484">
    <property type="entry name" value="NAPRT"/>
    <property type="match status" value="1"/>
</dbReference>
<reference evidence="11" key="1">
    <citation type="submission" date="2023-03" db="EMBL/GenBank/DDBJ databases">
        <title>Mating type loci evolution in Malassezia.</title>
        <authorList>
            <person name="Coelho M.A."/>
        </authorList>
    </citation>
    <scope>NUCLEOTIDE SEQUENCE</scope>
    <source>
        <strain evidence="11">CBS 10434</strain>
    </source>
</reference>
<evidence type="ECO:0000256" key="2">
    <source>
        <dbReference type="ARBA" id="ARBA00010897"/>
    </source>
</evidence>
<keyword evidence="11" id="KW-0328">Glycosyltransferase</keyword>